<evidence type="ECO:0000259" key="1">
    <source>
        <dbReference type="PROSITE" id="PS51464"/>
    </source>
</evidence>
<dbReference type="InterPro" id="IPR035474">
    <property type="entry name" value="SIS_Kpsf"/>
</dbReference>
<dbReference type="Proteomes" id="UP000225706">
    <property type="component" value="Unassembled WGS sequence"/>
</dbReference>
<dbReference type="Pfam" id="PF01380">
    <property type="entry name" value="SIS"/>
    <property type="match status" value="1"/>
</dbReference>
<evidence type="ECO:0000313" key="2">
    <source>
        <dbReference type="EMBL" id="PFX11251.1"/>
    </source>
</evidence>
<dbReference type="Gene3D" id="3.40.50.10490">
    <property type="entry name" value="Glucose-6-phosphate isomerase like protein, domain 1"/>
    <property type="match status" value="1"/>
</dbReference>
<keyword evidence="2" id="KW-0413">Isomerase</keyword>
<comment type="caution">
    <text evidence="2">The sequence shown here is derived from an EMBL/GenBank/DDBJ whole genome shotgun (WGS) entry which is preliminary data.</text>
</comment>
<keyword evidence="3" id="KW-1185">Reference proteome</keyword>
<proteinExistence type="predicted"/>
<dbReference type="SUPFAM" id="SSF53697">
    <property type="entry name" value="SIS domain"/>
    <property type="match status" value="1"/>
</dbReference>
<gene>
    <name evidence="2" type="primary">kdsD</name>
    <name evidence="2" type="ORF">AWC38_SpisGene25142</name>
</gene>
<dbReference type="AlphaFoldDB" id="A0A2B4R0N9"/>
<dbReference type="EMBL" id="LSMT01003077">
    <property type="protein sequence ID" value="PFX11251.1"/>
    <property type="molecule type" value="Genomic_DNA"/>
</dbReference>
<dbReference type="InterPro" id="IPR050986">
    <property type="entry name" value="GutQ/KpsF_isomerases"/>
</dbReference>
<sequence length="177" mass="18410">MTQAIQKIDRSASSPALVEAQRVLKEEANALLLLSEHLSVSFDNAVETILEVKGRLIVSGVGKSAHIARKIAATMASTGTPAFFIHPTEASHGDLGMLTREDGVLLLSNSGETAELSDMIAHTKRFGIPLLSITGSAKSTLSKESDVALTIPPVSEACPLGLAPTTSTTAMLGFGDA</sequence>
<protein>
    <submittedName>
        <fullName evidence="2">Arabinose 5-phosphate isomerase KdsD</fullName>
    </submittedName>
</protein>
<feature type="non-terminal residue" evidence="2">
    <location>
        <position position="177"/>
    </location>
</feature>
<dbReference type="GO" id="GO:1901135">
    <property type="term" value="P:carbohydrate derivative metabolic process"/>
    <property type="evidence" value="ECO:0007669"/>
    <property type="project" value="InterPro"/>
</dbReference>
<dbReference type="CDD" id="cd05014">
    <property type="entry name" value="SIS_Kpsf"/>
    <property type="match status" value="1"/>
</dbReference>
<dbReference type="GO" id="GO:0016853">
    <property type="term" value="F:isomerase activity"/>
    <property type="evidence" value="ECO:0007669"/>
    <property type="project" value="UniProtKB-KW"/>
</dbReference>
<dbReference type="PROSITE" id="PS51464">
    <property type="entry name" value="SIS"/>
    <property type="match status" value="1"/>
</dbReference>
<accession>A0A2B4R0N9</accession>
<name>A0A2B4R0N9_STYPI</name>
<evidence type="ECO:0000313" key="3">
    <source>
        <dbReference type="Proteomes" id="UP000225706"/>
    </source>
</evidence>
<dbReference type="GO" id="GO:0097367">
    <property type="term" value="F:carbohydrate derivative binding"/>
    <property type="evidence" value="ECO:0007669"/>
    <property type="project" value="InterPro"/>
</dbReference>
<dbReference type="PANTHER" id="PTHR42745">
    <property type="match status" value="1"/>
</dbReference>
<feature type="domain" description="SIS" evidence="1">
    <location>
        <begin position="45"/>
        <end position="177"/>
    </location>
</feature>
<dbReference type="PANTHER" id="PTHR42745:SF1">
    <property type="entry name" value="ARABINOSE 5-PHOSPHATE ISOMERASE KDSD"/>
    <property type="match status" value="1"/>
</dbReference>
<dbReference type="STRING" id="50429.A0A2B4R0N9"/>
<dbReference type="InterPro" id="IPR001347">
    <property type="entry name" value="SIS_dom"/>
</dbReference>
<dbReference type="InterPro" id="IPR046348">
    <property type="entry name" value="SIS_dom_sf"/>
</dbReference>
<organism evidence="2 3">
    <name type="scientific">Stylophora pistillata</name>
    <name type="common">Smooth cauliflower coral</name>
    <dbReference type="NCBI Taxonomy" id="50429"/>
    <lineage>
        <taxon>Eukaryota</taxon>
        <taxon>Metazoa</taxon>
        <taxon>Cnidaria</taxon>
        <taxon>Anthozoa</taxon>
        <taxon>Hexacorallia</taxon>
        <taxon>Scleractinia</taxon>
        <taxon>Astrocoeniina</taxon>
        <taxon>Pocilloporidae</taxon>
        <taxon>Stylophora</taxon>
    </lineage>
</organism>
<reference evidence="3" key="1">
    <citation type="journal article" date="2017" name="bioRxiv">
        <title>Comparative analysis of the genomes of Stylophora pistillata and Acropora digitifera provides evidence for extensive differences between species of corals.</title>
        <authorList>
            <person name="Voolstra C.R."/>
            <person name="Li Y."/>
            <person name="Liew Y.J."/>
            <person name="Baumgarten S."/>
            <person name="Zoccola D."/>
            <person name="Flot J.-F."/>
            <person name="Tambutte S."/>
            <person name="Allemand D."/>
            <person name="Aranda M."/>
        </authorList>
    </citation>
    <scope>NUCLEOTIDE SEQUENCE [LARGE SCALE GENOMIC DNA]</scope>
</reference>